<keyword evidence="2" id="KW-1185">Reference proteome</keyword>
<dbReference type="OrthoDB" id="60033at2759"/>
<proteinExistence type="predicted"/>
<dbReference type="AlphaFoldDB" id="A0A8E2EY19"/>
<reference evidence="1 2" key="1">
    <citation type="journal article" date="2016" name="Nat. Commun.">
        <title>Ectomycorrhizal ecology is imprinted in the genome of the dominant symbiotic fungus Cenococcum geophilum.</title>
        <authorList>
            <consortium name="DOE Joint Genome Institute"/>
            <person name="Peter M."/>
            <person name="Kohler A."/>
            <person name="Ohm R.A."/>
            <person name="Kuo A."/>
            <person name="Krutzmann J."/>
            <person name="Morin E."/>
            <person name="Arend M."/>
            <person name="Barry K.W."/>
            <person name="Binder M."/>
            <person name="Choi C."/>
            <person name="Clum A."/>
            <person name="Copeland A."/>
            <person name="Grisel N."/>
            <person name="Haridas S."/>
            <person name="Kipfer T."/>
            <person name="LaButti K."/>
            <person name="Lindquist E."/>
            <person name="Lipzen A."/>
            <person name="Maire R."/>
            <person name="Meier B."/>
            <person name="Mihaltcheva S."/>
            <person name="Molinier V."/>
            <person name="Murat C."/>
            <person name="Poggeler S."/>
            <person name="Quandt C.A."/>
            <person name="Sperisen C."/>
            <person name="Tritt A."/>
            <person name="Tisserant E."/>
            <person name="Crous P.W."/>
            <person name="Henrissat B."/>
            <person name="Nehls U."/>
            <person name="Egli S."/>
            <person name="Spatafora J.W."/>
            <person name="Grigoriev I.V."/>
            <person name="Martin F.M."/>
        </authorList>
    </citation>
    <scope>NUCLEOTIDE SEQUENCE [LARGE SCALE GENOMIC DNA]</scope>
    <source>
        <strain evidence="1 2">CBS 207.34</strain>
    </source>
</reference>
<dbReference type="Gene3D" id="3.30.450.20">
    <property type="entry name" value="PAS domain"/>
    <property type="match status" value="1"/>
</dbReference>
<name>A0A8E2EY19_9PEZI</name>
<gene>
    <name evidence="1" type="ORF">AOQ84DRAFT_365320</name>
</gene>
<dbReference type="CDD" id="cd00130">
    <property type="entry name" value="PAS"/>
    <property type="match status" value="1"/>
</dbReference>
<sequence length="409" mass="45590">MLPILGRDGTAIGALDEFTEATNSVIRERRLGTVLELDERATASRSLKELWSNALAVLERNPGDAPFALLYSVSDKGIDNRTSPTHPLSSLMTKRCIFEGAIGVTSGLLDAFPSFDLAEGSEGLAPAFRQAWGSAKPIKLTASDGTLPQAFANGVALDRGFGKPCKSAVICAFPPLSGARIMGFLVLGLSTHRPYDDDYQSFIRLLTDRLYKSITLICLPEARQRSQAAAEKRELHHASLSKELLRRSQVVEKLEQDFERFAETSPIAFAVYQPDGLPIYMNQAYYNLNGIIKGASAFGPWADTQNIHTEDVHMVRKQWEQIAAGQEINPFEYRVIKPGNYCNINDAEAVGHRWLLAHPVPQLNDQGAWDEIVCWFTDITHQKYSELLQTRKLKDELESKEMTKNFIDM</sequence>
<organism evidence="1 2">
    <name type="scientific">Glonium stellatum</name>
    <dbReference type="NCBI Taxonomy" id="574774"/>
    <lineage>
        <taxon>Eukaryota</taxon>
        <taxon>Fungi</taxon>
        <taxon>Dikarya</taxon>
        <taxon>Ascomycota</taxon>
        <taxon>Pezizomycotina</taxon>
        <taxon>Dothideomycetes</taxon>
        <taxon>Pleosporomycetidae</taxon>
        <taxon>Gloniales</taxon>
        <taxon>Gloniaceae</taxon>
        <taxon>Glonium</taxon>
    </lineage>
</organism>
<accession>A0A8E2EY19</accession>
<evidence type="ECO:0000313" key="2">
    <source>
        <dbReference type="Proteomes" id="UP000250140"/>
    </source>
</evidence>
<evidence type="ECO:0000313" key="1">
    <source>
        <dbReference type="EMBL" id="OCL07015.1"/>
    </source>
</evidence>
<dbReference type="InterPro" id="IPR035965">
    <property type="entry name" value="PAS-like_dom_sf"/>
</dbReference>
<dbReference type="InterPro" id="IPR000014">
    <property type="entry name" value="PAS"/>
</dbReference>
<protein>
    <submittedName>
        <fullName evidence="1">Uncharacterized protein</fullName>
    </submittedName>
</protein>
<dbReference type="SUPFAM" id="SSF55785">
    <property type="entry name" value="PYP-like sensor domain (PAS domain)"/>
    <property type="match status" value="1"/>
</dbReference>
<feature type="non-terminal residue" evidence="1">
    <location>
        <position position="409"/>
    </location>
</feature>
<dbReference type="Proteomes" id="UP000250140">
    <property type="component" value="Unassembled WGS sequence"/>
</dbReference>
<dbReference type="EMBL" id="KV749935">
    <property type="protein sequence ID" value="OCL07015.1"/>
    <property type="molecule type" value="Genomic_DNA"/>
</dbReference>